<dbReference type="InterPro" id="IPR045339">
    <property type="entry name" value="DUF6534"/>
</dbReference>
<sequence length="176" mass="19814">MRNPAVKGLLSSWLITGVAADVLIAVSLVWHLVGRKQYPPLYAQTNASRASQHRRKSGFSDTDSLVNRIILLTVQTGVLTTTWAITDLALCLGLTTDSLSHEFFNFSLAKWYTIFLMSSLNNRGSWEPNRSTTSTFSWKVVSLRSMRTAEIQVPMQVSPYCRSDQAPTDMFRHSNR</sequence>
<proteinExistence type="predicted"/>
<feature type="domain" description="DUF6534" evidence="2">
    <location>
        <begin position="18"/>
        <end position="124"/>
    </location>
</feature>
<dbReference type="AlphaFoldDB" id="S8DP89"/>
<evidence type="ECO:0000259" key="2">
    <source>
        <dbReference type="Pfam" id="PF20152"/>
    </source>
</evidence>
<dbReference type="InParanoid" id="S8DP89"/>
<dbReference type="Pfam" id="PF20152">
    <property type="entry name" value="DUF6534"/>
    <property type="match status" value="1"/>
</dbReference>
<evidence type="ECO:0000313" key="3">
    <source>
        <dbReference type="EMBL" id="EPS94447.1"/>
    </source>
</evidence>
<dbReference type="STRING" id="743788.S8DP89"/>
<feature type="transmembrane region" description="Helical" evidence="1">
    <location>
        <begin position="12"/>
        <end position="33"/>
    </location>
</feature>
<evidence type="ECO:0000313" key="4">
    <source>
        <dbReference type="Proteomes" id="UP000015241"/>
    </source>
</evidence>
<keyword evidence="1" id="KW-0472">Membrane</keyword>
<dbReference type="PANTHER" id="PTHR40465:SF1">
    <property type="entry name" value="DUF6534 DOMAIN-CONTAINING PROTEIN"/>
    <property type="match status" value="1"/>
</dbReference>
<dbReference type="OrthoDB" id="3265526at2759"/>
<organism evidence="3 4">
    <name type="scientific">Fomitopsis schrenkii</name>
    <name type="common">Brown rot fungus</name>
    <dbReference type="NCBI Taxonomy" id="2126942"/>
    <lineage>
        <taxon>Eukaryota</taxon>
        <taxon>Fungi</taxon>
        <taxon>Dikarya</taxon>
        <taxon>Basidiomycota</taxon>
        <taxon>Agaricomycotina</taxon>
        <taxon>Agaricomycetes</taxon>
        <taxon>Polyporales</taxon>
        <taxon>Fomitopsis</taxon>
    </lineage>
</organism>
<dbReference type="Proteomes" id="UP000015241">
    <property type="component" value="Unassembled WGS sequence"/>
</dbReference>
<gene>
    <name evidence="3" type="ORF">FOMPIDRAFT_1134358</name>
</gene>
<keyword evidence="1" id="KW-0812">Transmembrane</keyword>
<dbReference type="HOGENOM" id="CLU_1525182_0_0_1"/>
<protein>
    <recommendedName>
        <fullName evidence="2">DUF6534 domain-containing protein</fullName>
    </recommendedName>
</protein>
<keyword evidence="4" id="KW-1185">Reference proteome</keyword>
<dbReference type="PANTHER" id="PTHR40465">
    <property type="entry name" value="CHROMOSOME 1, WHOLE GENOME SHOTGUN SEQUENCE"/>
    <property type="match status" value="1"/>
</dbReference>
<accession>S8DP89</accession>
<dbReference type="EMBL" id="KE504232">
    <property type="protein sequence ID" value="EPS94447.1"/>
    <property type="molecule type" value="Genomic_DNA"/>
</dbReference>
<name>S8DP89_FOMSC</name>
<reference evidence="3 4" key="1">
    <citation type="journal article" date="2012" name="Science">
        <title>The Paleozoic origin of enzymatic lignin decomposition reconstructed from 31 fungal genomes.</title>
        <authorList>
            <person name="Floudas D."/>
            <person name="Binder M."/>
            <person name="Riley R."/>
            <person name="Barry K."/>
            <person name="Blanchette R.A."/>
            <person name="Henrissat B."/>
            <person name="Martinez A.T."/>
            <person name="Otillar R."/>
            <person name="Spatafora J.W."/>
            <person name="Yadav J.S."/>
            <person name="Aerts A."/>
            <person name="Benoit I."/>
            <person name="Boyd A."/>
            <person name="Carlson A."/>
            <person name="Copeland A."/>
            <person name="Coutinho P.M."/>
            <person name="de Vries R.P."/>
            <person name="Ferreira P."/>
            <person name="Findley K."/>
            <person name="Foster B."/>
            <person name="Gaskell J."/>
            <person name="Glotzer D."/>
            <person name="Gorecki P."/>
            <person name="Heitman J."/>
            <person name="Hesse C."/>
            <person name="Hori C."/>
            <person name="Igarashi K."/>
            <person name="Jurgens J.A."/>
            <person name="Kallen N."/>
            <person name="Kersten P."/>
            <person name="Kohler A."/>
            <person name="Kuees U."/>
            <person name="Kumar T.K.A."/>
            <person name="Kuo A."/>
            <person name="LaButti K."/>
            <person name="Larrondo L.F."/>
            <person name="Lindquist E."/>
            <person name="Ling A."/>
            <person name="Lombard V."/>
            <person name="Lucas S."/>
            <person name="Lundell T."/>
            <person name="Martin R."/>
            <person name="McLaughlin D.J."/>
            <person name="Morgenstern I."/>
            <person name="Morin E."/>
            <person name="Murat C."/>
            <person name="Nagy L.G."/>
            <person name="Nolan M."/>
            <person name="Ohm R.A."/>
            <person name="Patyshakuliyeva A."/>
            <person name="Rokas A."/>
            <person name="Ruiz-Duenas F.J."/>
            <person name="Sabat G."/>
            <person name="Salamov A."/>
            <person name="Samejima M."/>
            <person name="Schmutz J."/>
            <person name="Slot J.C."/>
            <person name="St John F."/>
            <person name="Stenlid J."/>
            <person name="Sun H."/>
            <person name="Sun S."/>
            <person name="Syed K."/>
            <person name="Tsang A."/>
            <person name="Wiebenga A."/>
            <person name="Young D."/>
            <person name="Pisabarro A."/>
            <person name="Eastwood D.C."/>
            <person name="Martin F."/>
            <person name="Cullen D."/>
            <person name="Grigoriev I.V."/>
            <person name="Hibbett D.S."/>
        </authorList>
    </citation>
    <scope>NUCLEOTIDE SEQUENCE</scope>
    <source>
        <strain evidence="4">FP-58527</strain>
    </source>
</reference>
<keyword evidence="1" id="KW-1133">Transmembrane helix</keyword>
<evidence type="ECO:0000256" key="1">
    <source>
        <dbReference type="SAM" id="Phobius"/>
    </source>
</evidence>